<organism evidence="1 2">
    <name type="scientific">Brevundimonas aurantiaca</name>
    <dbReference type="NCBI Taxonomy" id="74316"/>
    <lineage>
        <taxon>Bacteria</taxon>
        <taxon>Pseudomonadati</taxon>
        <taxon>Pseudomonadota</taxon>
        <taxon>Alphaproteobacteria</taxon>
        <taxon>Caulobacterales</taxon>
        <taxon>Caulobacteraceae</taxon>
        <taxon>Brevundimonas</taxon>
    </lineage>
</organism>
<protein>
    <submittedName>
        <fullName evidence="1">Uncharacterized protein</fullName>
    </submittedName>
</protein>
<dbReference type="AlphaFoldDB" id="A0A7W9C5C9"/>
<name>A0A7W9C5C9_9CAUL</name>
<comment type="caution">
    <text evidence="1">The sequence shown here is derived from an EMBL/GenBank/DDBJ whole genome shotgun (WGS) entry which is preliminary data.</text>
</comment>
<keyword evidence="2" id="KW-1185">Reference proteome</keyword>
<dbReference type="GeneID" id="88838642"/>
<evidence type="ECO:0000313" key="2">
    <source>
        <dbReference type="Proteomes" id="UP000527324"/>
    </source>
</evidence>
<dbReference type="RefSeq" id="WP_152950177.1">
    <property type="nucleotide sequence ID" value="NZ_CAJFZW010000059.1"/>
</dbReference>
<sequence>MMVSLIAAMALQQAAAPSATSYPSDMQRAEICYAHVMLLIIEAAKDGGRVAGPSWFVRDWWIEKLNPAQLKDQRLAAVQAAVERRRLEDAEFFAAERRTCIQDAIDGGALPS</sequence>
<gene>
    <name evidence="1" type="ORF">GGQ93_001127</name>
</gene>
<reference evidence="1 2" key="1">
    <citation type="submission" date="2020-08" db="EMBL/GenBank/DDBJ databases">
        <title>Genomic Encyclopedia of Type Strains, Phase IV (KMG-IV): sequencing the most valuable type-strain genomes for metagenomic binning, comparative biology and taxonomic classification.</title>
        <authorList>
            <person name="Goeker M."/>
        </authorList>
    </citation>
    <scope>NUCLEOTIDE SEQUENCE [LARGE SCALE GENOMIC DNA]</scope>
    <source>
        <strain evidence="1 2">DSM 4731</strain>
    </source>
</reference>
<accession>A0A7W9C5C9</accession>
<evidence type="ECO:0000313" key="1">
    <source>
        <dbReference type="EMBL" id="MBB5739425.1"/>
    </source>
</evidence>
<dbReference type="Proteomes" id="UP000527324">
    <property type="component" value="Unassembled WGS sequence"/>
</dbReference>
<dbReference type="EMBL" id="JACHOQ010000002">
    <property type="protein sequence ID" value="MBB5739425.1"/>
    <property type="molecule type" value="Genomic_DNA"/>
</dbReference>
<proteinExistence type="predicted"/>